<keyword evidence="2" id="KW-1185">Reference proteome</keyword>
<dbReference type="EMBL" id="CP031088">
    <property type="protein sequence ID" value="AXF95495.1"/>
    <property type="molecule type" value="Genomic_DNA"/>
</dbReference>
<dbReference type="RefSeq" id="WP_245938465.1">
    <property type="nucleotide sequence ID" value="NZ_CP031088.1"/>
</dbReference>
<evidence type="ECO:0000313" key="2">
    <source>
        <dbReference type="Proteomes" id="UP000253689"/>
    </source>
</evidence>
<evidence type="ECO:0000313" key="1">
    <source>
        <dbReference type="EMBL" id="AXF95495.1"/>
    </source>
</evidence>
<protein>
    <submittedName>
        <fullName evidence="1">Uncharacterized protein</fullName>
    </submittedName>
</protein>
<reference evidence="2" key="1">
    <citation type="submission" date="2018-07" db="EMBL/GenBank/DDBJ databases">
        <title>Complete Genome Sequence of Spiroplasma phoeniceum.</title>
        <authorList>
            <person name="Davis R.E."/>
            <person name="Shao J.Y."/>
            <person name="Zhao Y."/>
            <person name="Silver A."/>
            <person name="Stump z."/>
            <person name="Gasparich G."/>
        </authorList>
    </citation>
    <scope>NUCLEOTIDE SEQUENCE [LARGE SCALE GENOMIC DNA]</scope>
    <source>
        <strain evidence="2">P40</strain>
    </source>
</reference>
<dbReference type="AlphaFoldDB" id="A0A345DMQ7"/>
<sequence length="243" mass="26787">MYKLIKCLTLAGFLTGPIVTTTSLPSFNSNQDVLKDSDCNCGLEAIALTYIKEAIGEIESVDGSTLDAGQTYSTAFQLLWIAIEQSKIKAVEKANNISDKTVREEIITLINSLKNSDAKITEENAVLRMGNNEILIDLQLGSAKDTIHIILDSVQLSQGPDTLEYTVYAILVQILNKGIADGSELNVKQKLEVALPYIWNFIDKNKKDTIEAITNREDIKNIKIKEKLVNLAKELGCIKKIGV</sequence>
<dbReference type="Proteomes" id="UP000253689">
    <property type="component" value="Chromosome"/>
</dbReference>
<proteinExistence type="predicted"/>
<dbReference type="KEGG" id="sphh:SDAV_00501"/>
<name>A0A345DMQ7_9MOLU</name>
<accession>A0A345DMQ7</accession>
<organism evidence="1 2">
    <name type="scientific">Spiroplasma phoeniceum P40</name>
    <dbReference type="NCBI Taxonomy" id="1276259"/>
    <lineage>
        <taxon>Bacteria</taxon>
        <taxon>Bacillati</taxon>
        <taxon>Mycoplasmatota</taxon>
        <taxon>Mollicutes</taxon>
        <taxon>Entomoplasmatales</taxon>
        <taxon>Spiroplasmataceae</taxon>
        <taxon>Spiroplasma</taxon>
    </lineage>
</organism>
<gene>
    <name evidence="1" type="ORF">SDAV_00501</name>
</gene>